<dbReference type="AlphaFoldDB" id="A0A3Q7N8J1"/>
<dbReference type="Gene3D" id="1.10.20.10">
    <property type="entry name" value="Histone, subunit A"/>
    <property type="match status" value="1"/>
</dbReference>
<dbReference type="PRINTS" id="PR00621">
    <property type="entry name" value="HISTONEH2B"/>
</dbReference>
<dbReference type="Proteomes" id="UP000286641">
    <property type="component" value="Unplaced"/>
</dbReference>
<dbReference type="SUPFAM" id="SSF47113">
    <property type="entry name" value="Histone-fold"/>
    <property type="match status" value="1"/>
</dbReference>
<sequence length="149" mass="16792">MNQFAVQMTYNSMWHVSERGNVNLSIHIWRLPVTSGNEATINGPVPPAAAIVLSFKLSGSFTTYFPRVLRHVHKGLSPSQKTMSVMDSFIKDVFEHIADEASRLARSNKCSTIMSREIQTAMRLLLPREIGKHAVSEATKAITRYTFRQ</sequence>
<dbReference type="InterPro" id="IPR007125">
    <property type="entry name" value="H2A/H2B/H3"/>
</dbReference>
<dbReference type="CDD" id="cd22910">
    <property type="entry name" value="HFD_H2B"/>
    <property type="match status" value="1"/>
</dbReference>
<protein>
    <submittedName>
        <fullName evidence="4">Late histone H2B.L4-like</fullName>
    </submittedName>
</protein>
<evidence type="ECO:0000259" key="2">
    <source>
        <dbReference type="Pfam" id="PF00125"/>
    </source>
</evidence>
<dbReference type="InterPro" id="IPR000558">
    <property type="entry name" value="Histone_H2B"/>
</dbReference>
<reference evidence="4" key="2">
    <citation type="submission" date="2025-08" db="UniProtKB">
        <authorList>
            <consortium name="RefSeq"/>
        </authorList>
    </citation>
    <scope>IDENTIFICATION</scope>
    <source>
        <tissue evidence="4">Blood</tissue>
    </source>
</reference>
<feature type="domain" description="Core Histone H2A/H2B/H3" evidence="2">
    <location>
        <begin position="60"/>
        <end position="124"/>
    </location>
</feature>
<dbReference type="Pfam" id="PF00125">
    <property type="entry name" value="Histone"/>
    <property type="match status" value="1"/>
</dbReference>
<reference key="1">
    <citation type="submission" date="2019-01" db="UniProtKB">
        <authorList>
            <consortium name="RefSeq"/>
        </authorList>
    </citation>
    <scope>IDENTIFICATION</scope>
</reference>
<dbReference type="GO" id="GO:0046982">
    <property type="term" value="F:protein heterodimerization activity"/>
    <property type="evidence" value="ECO:0007669"/>
    <property type="project" value="InterPro"/>
</dbReference>
<proteinExistence type="inferred from homology"/>
<dbReference type="GO" id="GO:0030527">
    <property type="term" value="F:structural constituent of chromatin"/>
    <property type="evidence" value="ECO:0007669"/>
    <property type="project" value="InterPro"/>
</dbReference>
<comment type="similarity">
    <text evidence="1">Belongs to the histone H2B family.</text>
</comment>
<organism evidence="3 4">
    <name type="scientific">Callorhinus ursinus</name>
    <name type="common">Northern fur seal</name>
    <dbReference type="NCBI Taxonomy" id="34884"/>
    <lineage>
        <taxon>Eukaryota</taxon>
        <taxon>Metazoa</taxon>
        <taxon>Chordata</taxon>
        <taxon>Craniata</taxon>
        <taxon>Vertebrata</taxon>
        <taxon>Euteleostomi</taxon>
        <taxon>Mammalia</taxon>
        <taxon>Eutheria</taxon>
        <taxon>Laurasiatheria</taxon>
        <taxon>Carnivora</taxon>
        <taxon>Caniformia</taxon>
        <taxon>Pinnipedia</taxon>
        <taxon>Otariidae</taxon>
        <taxon>Callorhinus</taxon>
    </lineage>
</organism>
<keyword evidence="3" id="KW-1185">Reference proteome</keyword>
<dbReference type="SMART" id="SM00427">
    <property type="entry name" value="H2B"/>
    <property type="match status" value="1"/>
</dbReference>
<dbReference type="RefSeq" id="XP_025717893.1">
    <property type="nucleotide sequence ID" value="XM_025862108.1"/>
</dbReference>
<dbReference type="PANTHER" id="PTHR23428">
    <property type="entry name" value="HISTONE H2B"/>
    <property type="match status" value="1"/>
</dbReference>
<dbReference type="GO" id="GO:0003677">
    <property type="term" value="F:DNA binding"/>
    <property type="evidence" value="ECO:0007669"/>
    <property type="project" value="InterPro"/>
</dbReference>
<evidence type="ECO:0000313" key="4">
    <source>
        <dbReference type="RefSeq" id="XP_025717893.1"/>
    </source>
</evidence>
<dbReference type="InterPro" id="IPR009072">
    <property type="entry name" value="Histone-fold"/>
</dbReference>
<evidence type="ECO:0000313" key="3">
    <source>
        <dbReference type="Proteomes" id="UP000286641"/>
    </source>
</evidence>
<dbReference type="GO" id="GO:0000786">
    <property type="term" value="C:nucleosome"/>
    <property type="evidence" value="ECO:0007669"/>
    <property type="project" value="InterPro"/>
</dbReference>
<accession>A0A3Q7N8J1</accession>
<evidence type="ECO:0000256" key="1">
    <source>
        <dbReference type="ARBA" id="ARBA00006846"/>
    </source>
</evidence>
<gene>
    <name evidence="4" type="primary">LOC112815864</name>
</gene>
<name>A0A3Q7N8J1_CALUR</name>
<dbReference type="InParanoid" id="A0A3Q7N8J1"/>